<keyword evidence="1" id="KW-0812">Transmembrane</keyword>
<evidence type="ECO:0000313" key="2">
    <source>
        <dbReference type="EMBL" id="VXC63154.1"/>
    </source>
</evidence>
<keyword evidence="1" id="KW-0472">Membrane</keyword>
<feature type="transmembrane region" description="Helical" evidence="1">
    <location>
        <begin position="28"/>
        <end position="47"/>
    </location>
</feature>
<keyword evidence="1" id="KW-1133">Transmembrane helix</keyword>
<gene>
    <name evidence="2" type="ORF">PANT111_80042</name>
</gene>
<accession>A0AAX3JCA4</accession>
<dbReference type="AlphaFoldDB" id="A0AAX3JCA4"/>
<reference evidence="2 3" key="1">
    <citation type="submission" date="2019-10" db="EMBL/GenBank/DDBJ databases">
        <authorList>
            <person name="Karimi E."/>
        </authorList>
    </citation>
    <scope>NUCLEOTIDE SEQUENCE [LARGE SCALE GENOMIC DNA]</scope>
    <source>
        <strain evidence="2">Pantoea sp. 111</strain>
    </source>
</reference>
<dbReference type="EMBL" id="CABWMH010000055">
    <property type="protein sequence ID" value="VXC63154.1"/>
    <property type="molecule type" value="Genomic_DNA"/>
</dbReference>
<name>A0AAX3JCA4_9GAMM</name>
<comment type="caution">
    <text evidence="2">The sequence shown here is derived from an EMBL/GenBank/DDBJ whole genome shotgun (WGS) entry which is preliminary data.</text>
</comment>
<dbReference type="Proteomes" id="UP000433737">
    <property type="component" value="Unassembled WGS sequence"/>
</dbReference>
<evidence type="ECO:0000256" key="1">
    <source>
        <dbReference type="SAM" id="Phobius"/>
    </source>
</evidence>
<proteinExistence type="predicted"/>
<sequence>MIFACFTPEMPVKLYHNLQNDGVDAVCVLLWLLLLTLPLPLACFALTRRQAQNSRQRQP</sequence>
<organism evidence="2 3">
    <name type="scientific">Pantoea brenneri</name>
    <dbReference type="NCBI Taxonomy" id="472694"/>
    <lineage>
        <taxon>Bacteria</taxon>
        <taxon>Pseudomonadati</taxon>
        <taxon>Pseudomonadota</taxon>
        <taxon>Gammaproteobacteria</taxon>
        <taxon>Enterobacterales</taxon>
        <taxon>Erwiniaceae</taxon>
        <taxon>Pantoea</taxon>
    </lineage>
</organism>
<evidence type="ECO:0000313" key="3">
    <source>
        <dbReference type="Proteomes" id="UP000433737"/>
    </source>
</evidence>
<protein>
    <submittedName>
        <fullName evidence="2">Uncharacterized protein</fullName>
    </submittedName>
</protein>